<organism evidence="1">
    <name type="scientific">Nothobranchius rachovii</name>
    <name type="common">bluefin notho</name>
    <dbReference type="NCBI Taxonomy" id="451742"/>
    <lineage>
        <taxon>Eukaryota</taxon>
        <taxon>Metazoa</taxon>
        <taxon>Chordata</taxon>
        <taxon>Craniata</taxon>
        <taxon>Vertebrata</taxon>
        <taxon>Euteleostomi</taxon>
        <taxon>Actinopterygii</taxon>
        <taxon>Neopterygii</taxon>
        <taxon>Teleostei</taxon>
        <taxon>Neoteleostei</taxon>
        <taxon>Acanthomorphata</taxon>
        <taxon>Ovalentaria</taxon>
        <taxon>Atherinomorphae</taxon>
        <taxon>Cyprinodontiformes</taxon>
        <taxon>Nothobranchiidae</taxon>
        <taxon>Nothobranchius</taxon>
    </lineage>
</organism>
<dbReference type="AlphaFoldDB" id="A0A1A8QD47"/>
<evidence type="ECO:0000313" key="1">
    <source>
        <dbReference type="EMBL" id="SBR91282.1"/>
    </source>
</evidence>
<name>A0A1A8QD47_9TELE</name>
<dbReference type="EMBL" id="HAEH01011061">
    <property type="protein sequence ID" value="SBR91282.1"/>
    <property type="molecule type" value="Transcribed_RNA"/>
</dbReference>
<reference evidence="1" key="2">
    <citation type="submission" date="2016-06" db="EMBL/GenBank/DDBJ databases">
        <title>The genome of a short-lived fish provides insights into sex chromosome evolution and the genetic control of aging.</title>
        <authorList>
            <person name="Reichwald K."/>
            <person name="Felder M."/>
            <person name="Petzold A."/>
            <person name="Koch P."/>
            <person name="Groth M."/>
            <person name="Platzer M."/>
        </authorList>
    </citation>
    <scope>NUCLEOTIDE SEQUENCE</scope>
    <source>
        <tissue evidence="1">Brain</tissue>
    </source>
</reference>
<protein>
    <submittedName>
        <fullName evidence="1">Uncharacterized protein</fullName>
    </submittedName>
</protein>
<sequence>SYPDDSSLKIVFIQNHSSGPEQNRAVRFHVSTTKTFVQVSALGSEALMETGLCSTSLCIFLRVCSQQSSI</sequence>
<gene>
    <name evidence="1" type="primary">Nfu_g_1_009133</name>
</gene>
<feature type="non-terminal residue" evidence="1">
    <location>
        <position position="1"/>
    </location>
</feature>
<accession>A0A1A8QD47</accession>
<reference evidence="1" key="1">
    <citation type="submission" date="2016-05" db="EMBL/GenBank/DDBJ databases">
        <authorList>
            <person name="Lavstsen T."/>
            <person name="Jespersen J.S."/>
        </authorList>
    </citation>
    <scope>NUCLEOTIDE SEQUENCE</scope>
    <source>
        <tissue evidence="1">Brain</tissue>
    </source>
</reference>
<proteinExistence type="predicted"/>